<dbReference type="InterPro" id="IPR052677">
    <property type="entry name" value="Dinucleoside_ppp_hydrolase"/>
</dbReference>
<dbReference type="PANTHER" id="PTHR46981">
    <property type="entry name" value="BIS(5'-ADENOSYL)-TRIPHOSPHATASE"/>
    <property type="match status" value="1"/>
</dbReference>
<evidence type="ECO:0000313" key="9">
    <source>
        <dbReference type="Proteomes" id="UP000735302"/>
    </source>
</evidence>
<dbReference type="InterPro" id="IPR019808">
    <property type="entry name" value="Histidine_triad_CS"/>
</dbReference>
<reference evidence="8 9" key="1">
    <citation type="journal article" date="2021" name="Elife">
        <title>Chloroplast acquisition without the gene transfer in kleptoplastic sea slugs, Plakobranchus ocellatus.</title>
        <authorList>
            <person name="Maeda T."/>
            <person name="Takahashi S."/>
            <person name="Yoshida T."/>
            <person name="Shimamura S."/>
            <person name="Takaki Y."/>
            <person name="Nagai Y."/>
            <person name="Toyoda A."/>
            <person name="Suzuki Y."/>
            <person name="Arimoto A."/>
            <person name="Ishii H."/>
            <person name="Satoh N."/>
            <person name="Nishiyama T."/>
            <person name="Hasebe M."/>
            <person name="Maruyama T."/>
            <person name="Minagawa J."/>
            <person name="Obokata J."/>
            <person name="Shigenobu S."/>
        </authorList>
    </citation>
    <scope>NUCLEOTIDE SEQUENCE [LARGE SCALE GENOMIC DNA]</scope>
</reference>
<comment type="caution">
    <text evidence="8">The sequence shown here is derived from an EMBL/GenBank/DDBJ whole genome shotgun (WGS) entry which is preliminary data.</text>
</comment>
<evidence type="ECO:0000256" key="3">
    <source>
        <dbReference type="ARBA" id="ARBA00022801"/>
    </source>
</evidence>
<name>A0AAV4C2V1_9GAST</name>
<dbReference type="PROSITE" id="PS51084">
    <property type="entry name" value="HIT_2"/>
    <property type="match status" value="1"/>
</dbReference>
<keyword evidence="2" id="KW-0547">Nucleotide-binding</keyword>
<dbReference type="Proteomes" id="UP000735302">
    <property type="component" value="Unassembled WGS sequence"/>
</dbReference>
<dbReference type="PROSITE" id="PS00892">
    <property type="entry name" value="HIT_1"/>
    <property type="match status" value="1"/>
</dbReference>
<dbReference type="GO" id="GO:0047710">
    <property type="term" value="F:bis(5'-adenosyl)-triphosphatase activity"/>
    <property type="evidence" value="ECO:0007669"/>
    <property type="project" value="UniProtKB-EC"/>
</dbReference>
<dbReference type="GO" id="GO:0072332">
    <property type="term" value="P:intrinsic apoptotic signaling pathway by p53 class mediator"/>
    <property type="evidence" value="ECO:0007669"/>
    <property type="project" value="TreeGrafter"/>
</dbReference>
<dbReference type="EMBL" id="BLXT01005798">
    <property type="protein sequence ID" value="GFO26228.1"/>
    <property type="molecule type" value="Genomic_DNA"/>
</dbReference>
<dbReference type="GO" id="GO:0031625">
    <property type="term" value="F:ubiquitin protein ligase binding"/>
    <property type="evidence" value="ECO:0007669"/>
    <property type="project" value="TreeGrafter"/>
</dbReference>
<dbReference type="InterPro" id="IPR036265">
    <property type="entry name" value="HIT-like_sf"/>
</dbReference>
<dbReference type="GO" id="GO:0006163">
    <property type="term" value="P:purine nucleotide metabolic process"/>
    <property type="evidence" value="ECO:0007669"/>
    <property type="project" value="TreeGrafter"/>
</dbReference>
<dbReference type="PANTHER" id="PTHR46981:SF1">
    <property type="entry name" value="BIS(5'-ADENOSYL)-TRIPHOSPHATASE"/>
    <property type="match status" value="1"/>
</dbReference>
<dbReference type="SUPFAM" id="SSF54197">
    <property type="entry name" value="HIT-like"/>
    <property type="match status" value="1"/>
</dbReference>
<dbReference type="EC" id="3.6.1.29" evidence="1"/>
<dbReference type="GO" id="GO:0032435">
    <property type="term" value="P:negative regulation of proteasomal ubiquitin-dependent protein catabolic process"/>
    <property type="evidence" value="ECO:0007669"/>
    <property type="project" value="TreeGrafter"/>
</dbReference>
<accession>A0AAV4C2V1</accession>
<organism evidence="8 9">
    <name type="scientific">Plakobranchus ocellatus</name>
    <dbReference type="NCBI Taxonomy" id="259542"/>
    <lineage>
        <taxon>Eukaryota</taxon>
        <taxon>Metazoa</taxon>
        <taxon>Spiralia</taxon>
        <taxon>Lophotrochozoa</taxon>
        <taxon>Mollusca</taxon>
        <taxon>Gastropoda</taxon>
        <taxon>Heterobranchia</taxon>
        <taxon>Euthyneura</taxon>
        <taxon>Panpulmonata</taxon>
        <taxon>Sacoglossa</taxon>
        <taxon>Placobranchoidea</taxon>
        <taxon>Plakobranchidae</taxon>
        <taxon>Plakobranchus</taxon>
    </lineage>
</organism>
<proteinExistence type="predicted"/>
<dbReference type="GO" id="GO:0000166">
    <property type="term" value="F:nucleotide binding"/>
    <property type="evidence" value="ECO:0007669"/>
    <property type="project" value="UniProtKB-KW"/>
</dbReference>
<dbReference type="GO" id="GO:0015964">
    <property type="term" value="P:diadenosine triphosphate catabolic process"/>
    <property type="evidence" value="ECO:0007669"/>
    <property type="project" value="TreeGrafter"/>
</dbReference>
<dbReference type="GO" id="GO:0005737">
    <property type="term" value="C:cytoplasm"/>
    <property type="evidence" value="ECO:0007669"/>
    <property type="project" value="TreeGrafter"/>
</dbReference>
<dbReference type="InterPro" id="IPR011146">
    <property type="entry name" value="HIT-like"/>
</dbReference>
<evidence type="ECO:0000256" key="1">
    <source>
        <dbReference type="ARBA" id="ARBA00012377"/>
    </source>
</evidence>
<evidence type="ECO:0000256" key="4">
    <source>
        <dbReference type="ARBA" id="ARBA00047780"/>
    </source>
</evidence>
<dbReference type="AlphaFoldDB" id="A0AAV4C2V1"/>
<keyword evidence="9" id="KW-1185">Reference proteome</keyword>
<gene>
    <name evidence="8" type="ORF">PoB_005273300</name>
</gene>
<dbReference type="Pfam" id="PF01230">
    <property type="entry name" value="HIT"/>
    <property type="match status" value="1"/>
</dbReference>
<feature type="short sequence motif" description="Histidine triad motif" evidence="5">
    <location>
        <begin position="127"/>
        <end position="131"/>
    </location>
</feature>
<evidence type="ECO:0000313" key="8">
    <source>
        <dbReference type="EMBL" id="GFO26228.1"/>
    </source>
</evidence>
<dbReference type="FunFam" id="3.30.428.10:FF:000011">
    <property type="entry name" value="Fragile histidine triad"/>
    <property type="match status" value="1"/>
</dbReference>
<protein>
    <recommendedName>
        <fullName evidence="1">bis(5'-adenosyl)-triphosphatase</fullName>
        <ecNumber evidence="1">3.6.1.29</ecNumber>
    </recommendedName>
</protein>
<dbReference type="GO" id="GO:0005886">
    <property type="term" value="C:plasma membrane"/>
    <property type="evidence" value="ECO:0007669"/>
    <property type="project" value="TreeGrafter"/>
</dbReference>
<sequence length="293" mass="32648">MRREKLENLVTTGMLEGKRSRGKQREKLIEGLTEWLKAGKSLEAIEATKDRKKWRTMIANAVLSSFPDTLVVPLRPAVHMSDLTPAEVTDLFLTVQRVSSVVNQHFGTSSSTVAIQDGPDAGQTVKHVHVHILPRKPGDFEQNDDVYDHLQNHDKGWTENTKFRTEAEMAEEAAQLRQYFCQLSSRENQPKRSLGGHHGISFVTILGLLKSIGVETADLERGIDLPGHRLSMDSNPHDKVVWAGIETNKPSLKAPLTVPPNEAANGTGYRSHSMSEIRKDLSVCREFEPPSST</sequence>
<evidence type="ECO:0000256" key="2">
    <source>
        <dbReference type="ARBA" id="ARBA00022741"/>
    </source>
</evidence>
<evidence type="ECO:0000256" key="5">
    <source>
        <dbReference type="PROSITE-ProRule" id="PRU00464"/>
    </source>
</evidence>
<dbReference type="Gene3D" id="3.30.428.10">
    <property type="entry name" value="HIT-like"/>
    <property type="match status" value="1"/>
</dbReference>
<evidence type="ECO:0000259" key="7">
    <source>
        <dbReference type="PROSITE" id="PS51084"/>
    </source>
</evidence>
<evidence type="ECO:0000256" key="6">
    <source>
        <dbReference type="SAM" id="MobiDB-lite"/>
    </source>
</evidence>
<feature type="region of interest" description="Disordered" evidence="6">
    <location>
        <begin position="253"/>
        <end position="275"/>
    </location>
</feature>
<feature type="domain" description="HIT" evidence="7">
    <location>
        <begin position="69"/>
        <end position="142"/>
    </location>
</feature>
<comment type="catalytic activity">
    <reaction evidence="4">
        <text>P(1),P(3)-bis(5'-adenosyl) triphosphate + H2O = AMP + ADP + 2 H(+)</text>
        <dbReference type="Rhea" id="RHEA:13893"/>
        <dbReference type="ChEBI" id="CHEBI:15377"/>
        <dbReference type="ChEBI" id="CHEBI:15378"/>
        <dbReference type="ChEBI" id="CHEBI:58529"/>
        <dbReference type="ChEBI" id="CHEBI:456215"/>
        <dbReference type="ChEBI" id="CHEBI:456216"/>
        <dbReference type="EC" id="3.6.1.29"/>
    </reaction>
</comment>
<keyword evidence="3" id="KW-0378">Hydrolase</keyword>
<dbReference type="GO" id="GO:0005634">
    <property type="term" value="C:nucleus"/>
    <property type="evidence" value="ECO:0007669"/>
    <property type="project" value="TreeGrafter"/>
</dbReference>